<dbReference type="Pfam" id="PF13413">
    <property type="entry name" value="HTH_25"/>
    <property type="match status" value="1"/>
</dbReference>
<dbReference type="AlphaFoldDB" id="A0A1C0YKM0"/>
<organism evidence="4 5">
    <name type="scientific">Caryophanon tenue</name>
    <dbReference type="NCBI Taxonomy" id="33978"/>
    <lineage>
        <taxon>Bacteria</taxon>
        <taxon>Bacillati</taxon>
        <taxon>Bacillota</taxon>
        <taxon>Bacilli</taxon>
        <taxon>Bacillales</taxon>
        <taxon>Caryophanaceae</taxon>
        <taxon>Caryophanon</taxon>
    </lineage>
</organism>
<dbReference type="GO" id="GO:0003677">
    <property type="term" value="F:DNA binding"/>
    <property type="evidence" value="ECO:0007669"/>
    <property type="project" value="InterPro"/>
</dbReference>
<feature type="domain" description="HTH cro/C1-type" evidence="3">
    <location>
        <begin position="7"/>
        <end position="68"/>
    </location>
</feature>
<dbReference type="SUPFAM" id="SSF47413">
    <property type="entry name" value="lambda repressor-like DNA-binding domains"/>
    <property type="match status" value="1"/>
</dbReference>
<dbReference type="CDD" id="cd00093">
    <property type="entry name" value="HTH_XRE"/>
    <property type="match status" value="1"/>
</dbReference>
<name>A0A1C0YKM0_9BACL</name>
<dbReference type="PANTHER" id="PTHR34475">
    <property type="match status" value="1"/>
</dbReference>
<proteinExistence type="predicted"/>
<keyword evidence="2" id="KW-0812">Transmembrane</keyword>
<dbReference type="InterPro" id="IPR001387">
    <property type="entry name" value="Cro/C1-type_HTH"/>
</dbReference>
<dbReference type="OrthoDB" id="9797543at2"/>
<dbReference type="InterPro" id="IPR010982">
    <property type="entry name" value="Lambda_DNA-bd_dom_sf"/>
</dbReference>
<keyword evidence="2" id="KW-1133">Transmembrane helix</keyword>
<dbReference type="Proteomes" id="UP000093199">
    <property type="component" value="Unassembled WGS sequence"/>
</dbReference>
<evidence type="ECO:0000256" key="1">
    <source>
        <dbReference type="SAM" id="MobiDB-lite"/>
    </source>
</evidence>
<evidence type="ECO:0000313" key="5">
    <source>
        <dbReference type="Proteomes" id="UP000093199"/>
    </source>
</evidence>
<feature type="region of interest" description="Disordered" evidence="1">
    <location>
        <begin position="136"/>
        <end position="195"/>
    </location>
</feature>
<dbReference type="InterPro" id="IPR050400">
    <property type="entry name" value="Bact_Cytoskel_RodZ"/>
</dbReference>
<keyword evidence="2" id="KW-0472">Membrane</keyword>
<evidence type="ECO:0000313" key="4">
    <source>
        <dbReference type="EMBL" id="OCS87735.1"/>
    </source>
</evidence>
<sequence>MNEIGSRLKEARQAKGLSLDNLQEMTKIQKRYLEAIEEGNFDIMPGAFYVRAFIKQYAEAVGLDAEELLVTYKLDVPKTSSEEVTQSIQTTPSRRKISRSSSNKFMENMPKIIVALFIIVLFVTFWILLQKKLGDDTPQEEETTPAVEYVQPGDNAAEEAPADDTTEDAAEEPAEEVVEEEPVEETPAQTIAPGEIQGDGVTTVYNVSGTETLNIRVEAAGLTWIGIRNAAGAEQVEARAYNAGEVVEHDSTANRYARIRLGDSTQAKVFVNDQEVPYAQTIVTQNIIIQLAE</sequence>
<comment type="caution">
    <text evidence="4">The sequence shown here is derived from an EMBL/GenBank/DDBJ whole genome shotgun (WGS) entry which is preliminary data.</text>
</comment>
<dbReference type="RefSeq" id="WP_066543483.1">
    <property type="nucleotide sequence ID" value="NZ_MASJ01000003.1"/>
</dbReference>
<evidence type="ECO:0000259" key="3">
    <source>
        <dbReference type="SMART" id="SM00530"/>
    </source>
</evidence>
<dbReference type="InterPro" id="IPR025194">
    <property type="entry name" value="RodZ-like_C"/>
</dbReference>
<evidence type="ECO:0000256" key="2">
    <source>
        <dbReference type="SAM" id="Phobius"/>
    </source>
</evidence>
<protein>
    <recommendedName>
        <fullName evidence="3">HTH cro/C1-type domain-containing protein</fullName>
    </recommendedName>
</protein>
<dbReference type="Pfam" id="PF13464">
    <property type="entry name" value="RodZ_C"/>
    <property type="match status" value="1"/>
</dbReference>
<gene>
    <name evidence="4" type="ORF">A6M13_10570</name>
</gene>
<accession>A0A1C0YKM0</accession>
<dbReference type="EMBL" id="MASJ01000003">
    <property type="protein sequence ID" value="OCS87735.1"/>
    <property type="molecule type" value="Genomic_DNA"/>
</dbReference>
<feature type="compositionally biased region" description="Acidic residues" evidence="1">
    <location>
        <begin position="156"/>
        <end position="184"/>
    </location>
</feature>
<dbReference type="Gene3D" id="1.10.260.40">
    <property type="entry name" value="lambda repressor-like DNA-binding domains"/>
    <property type="match status" value="1"/>
</dbReference>
<feature type="transmembrane region" description="Helical" evidence="2">
    <location>
        <begin position="112"/>
        <end position="129"/>
    </location>
</feature>
<dbReference type="PANTHER" id="PTHR34475:SF1">
    <property type="entry name" value="CYTOSKELETON PROTEIN RODZ"/>
    <property type="match status" value="1"/>
</dbReference>
<keyword evidence="5" id="KW-1185">Reference proteome</keyword>
<dbReference type="SMART" id="SM00530">
    <property type="entry name" value="HTH_XRE"/>
    <property type="match status" value="1"/>
</dbReference>
<reference evidence="4 5" key="1">
    <citation type="submission" date="2016-07" db="EMBL/GenBank/DDBJ databases">
        <title>Caryophanon tenue genome sequencing.</title>
        <authorList>
            <person name="Verma A."/>
            <person name="Pal Y."/>
            <person name="Krishnamurthi S."/>
        </authorList>
    </citation>
    <scope>NUCLEOTIDE SEQUENCE [LARGE SCALE GENOMIC DNA]</scope>
    <source>
        <strain evidence="4 5">DSM 14152</strain>
    </source>
</reference>
<dbReference type="STRING" id="33978.A6M13_10570"/>